<dbReference type="InterPro" id="IPR006076">
    <property type="entry name" value="FAD-dep_OxRdtase"/>
</dbReference>
<sequence length="341" mass="36203">MASDAQQAVVVGAGVSGLTTGVCLAEAGWAVQVWTAARPQATTSMVAGAVWSPVFSEPVAKTLAWTERSLREFRTLSADPSTGVRMASALIVGGRSGAAELFGVADARNPVELPPQARLVPDLRPADPTELPDGFEIGFHATMPLVDMPRYLGYLSERLTAAGGEIETHPVRSLAEAADAAPIVINCAGLGARALLGDDTMRPVFGQHVVLTNPGLERLFLELTAAPEWICYFPHPQRVVCGGIRIPGRWDTTADPEVTERILQRCRRIEPRLADAEVIETITGLRPDRPAVRVAAEPLGRARCIHNYGHGSSGVTLSWGCAHDAAHLAADDSRSDGGVTD</sequence>
<feature type="binding site" evidence="9">
    <location>
        <position position="171"/>
    </location>
    <ligand>
        <name>FAD</name>
        <dbReference type="ChEBI" id="CHEBI:57692"/>
    </ligand>
</feature>
<keyword evidence="3" id="KW-0285">Flavoprotein</keyword>
<gene>
    <name evidence="11" type="primary">aao</name>
    <name evidence="11" type="ORF">MBOT_32340</name>
</gene>
<dbReference type="PANTHER" id="PTHR11530">
    <property type="entry name" value="D-AMINO ACID OXIDASE"/>
    <property type="match status" value="1"/>
</dbReference>
<feature type="binding site" evidence="9">
    <location>
        <begin position="43"/>
        <end position="44"/>
    </location>
    <ligand>
        <name>FAD</name>
        <dbReference type="ChEBI" id="CHEBI:57692"/>
    </ligand>
</feature>
<dbReference type="PIRSF" id="PIRSF000189">
    <property type="entry name" value="D-aa_oxidase"/>
    <property type="match status" value="1"/>
</dbReference>
<keyword evidence="4 9" id="KW-0274">FAD</keyword>
<evidence type="ECO:0000313" key="12">
    <source>
        <dbReference type="Proteomes" id="UP000465361"/>
    </source>
</evidence>
<dbReference type="EMBL" id="BLKW01000004">
    <property type="protein sequence ID" value="GFG75869.1"/>
    <property type="molecule type" value="Genomic_DNA"/>
</dbReference>
<evidence type="ECO:0000259" key="10">
    <source>
        <dbReference type="Pfam" id="PF01266"/>
    </source>
</evidence>
<evidence type="ECO:0000256" key="9">
    <source>
        <dbReference type="PIRSR" id="PIRSR000189-1"/>
    </source>
</evidence>
<comment type="catalytic activity">
    <reaction evidence="8">
        <text>a D-alpha-amino acid + O2 + H2O = a 2-oxocarboxylate + H2O2 + NH4(+)</text>
        <dbReference type="Rhea" id="RHEA:21816"/>
        <dbReference type="ChEBI" id="CHEBI:15377"/>
        <dbReference type="ChEBI" id="CHEBI:15379"/>
        <dbReference type="ChEBI" id="CHEBI:16240"/>
        <dbReference type="ChEBI" id="CHEBI:28938"/>
        <dbReference type="ChEBI" id="CHEBI:35179"/>
        <dbReference type="ChEBI" id="CHEBI:59871"/>
        <dbReference type="EC" id="1.4.3.3"/>
    </reaction>
    <physiologicalReaction direction="left-to-right" evidence="8">
        <dbReference type="Rhea" id="RHEA:21817"/>
    </physiologicalReaction>
</comment>
<comment type="caution">
    <text evidence="11">The sequence shown here is derived from an EMBL/GenBank/DDBJ whole genome shotgun (WGS) entry which is preliminary data.</text>
</comment>
<dbReference type="AlphaFoldDB" id="A0A7I9Y1D9"/>
<dbReference type="GO" id="GO:0005737">
    <property type="term" value="C:cytoplasm"/>
    <property type="evidence" value="ECO:0007669"/>
    <property type="project" value="TreeGrafter"/>
</dbReference>
<dbReference type="EC" id="1.4.3.3" evidence="6"/>
<reference evidence="11 12" key="1">
    <citation type="journal article" date="2019" name="Emerg. Microbes Infect.">
        <title>Comprehensive subspecies identification of 175 nontuberculous mycobacteria species based on 7547 genomic profiles.</title>
        <authorList>
            <person name="Matsumoto Y."/>
            <person name="Kinjo T."/>
            <person name="Motooka D."/>
            <person name="Nabeya D."/>
            <person name="Jung N."/>
            <person name="Uechi K."/>
            <person name="Horii T."/>
            <person name="Iida T."/>
            <person name="Fujita J."/>
            <person name="Nakamura S."/>
        </authorList>
    </citation>
    <scope>NUCLEOTIDE SEQUENCE [LARGE SCALE GENOMIC DNA]</scope>
    <source>
        <strain evidence="11 12">JCM 17322</strain>
    </source>
</reference>
<name>A0A7I9Y1D9_9MYCO</name>
<keyword evidence="12" id="KW-1185">Reference proteome</keyword>
<protein>
    <recommendedName>
        <fullName evidence="7">D-amino-acid oxidase</fullName>
        <ecNumber evidence="6">1.4.3.3</ecNumber>
    </recommendedName>
</protein>
<dbReference type="Gene3D" id="3.30.9.10">
    <property type="entry name" value="D-Amino Acid Oxidase, subunit A, domain 2"/>
    <property type="match status" value="1"/>
</dbReference>
<feature type="domain" description="FAD dependent oxidoreductase" evidence="10">
    <location>
        <begin position="8"/>
        <end position="328"/>
    </location>
</feature>
<accession>A0A7I9Y1D9</accession>
<dbReference type="InterPro" id="IPR023209">
    <property type="entry name" value="DAO"/>
</dbReference>
<feature type="binding site" evidence="9">
    <location>
        <position position="286"/>
    </location>
    <ligand>
        <name>D-dopa</name>
        <dbReference type="ChEBI" id="CHEBI:149689"/>
    </ligand>
</feature>
<evidence type="ECO:0000313" key="11">
    <source>
        <dbReference type="EMBL" id="GFG75869.1"/>
    </source>
</evidence>
<dbReference type="GO" id="GO:0003884">
    <property type="term" value="F:D-amino-acid oxidase activity"/>
    <property type="evidence" value="ECO:0007669"/>
    <property type="project" value="UniProtKB-EC"/>
</dbReference>
<organism evidence="11 12">
    <name type="scientific">Mycobacterium botniense</name>
    <dbReference type="NCBI Taxonomy" id="84962"/>
    <lineage>
        <taxon>Bacteria</taxon>
        <taxon>Bacillati</taxon>
        <taxon>Actinomycetota</taxon>
        <taxon>Actinomycetes</taxon>
        <taxon>Mycobacteriales</taxon>
        <taxon>Mycobacteriaceae</taxon>
        <taxon>Mycobacterium</taxon>
    </lineage>
</organism>
<evidence type="ECO:0000256" key="1">
    <source>
        <dbReference type="ARBA" id="ARBA00001974"/>
    </source>
</evidence>
<evidence type="ECO:0000256" key="7">
    <source>
        <dbReference type="ARBA" id="ARBA00039751"/>
    </source>
</evidence>
<dbReference type="RefSeq" id="WP_163760734.1">
    <property type="nucleotide sequence ID" value="NZ_BLKW01000004.1"/>
</dbReference>
<evidence type="ECO:0000256" key="3">
    <source>
        <dbReference type="ARBA" id="ARBA00022630"/>
    </source>
</evidence>
<evidence type="ECO:0000256" key="4">
    <source>
        <dbReference type="ARBA" id="ARBA00022827"/>
    </source>
</evidence>
<comment type="similarity">
    <text evidence="2">Belongs to the DAMOX/DASOX family.</text>
</comment>
<dbReference type="SUPFAM" id="SSF54373">
    <property type="entry name" value="FAD-linked reductases, C-terminal domain"/>
    <property type="match status" value="1"/>
</dbReference>
<dbReference type="Gene3D" id="3.40.50.720">
    <property type="entry name" value="NAD(P)-binding Rossmann-like Domain"/>
    <property type="match status" value="1"/>
</dbReference>
<evidence type="ECO:0000256" key="5">
    <source>
        <dbReference type="ARBA" id="ARBA00023002"/>
    </source>
</evidence>
<dbReference type="SUPFAM" id="SSF51971">
    <property type="entry name" value="Nucleotide-binding domain"/>
    <property type="match status" value="1"/>
</dbReference>
<dbReference type="GO" id="GO:0071949">
    <property type="term" value="F:FAD binding"/>
    <property type="evidence" value="ECO:0007669"/>
    <property type="project" value="InterPro"/>
</dbReference>
<dbReference type="Pfam" id="PF01266">
    <property type="entry name" value="DAO"/>
    <property type="match status" value="1"/>
</dbReference>
<comment type="cofactor">
    <cofactor evidence="1 9">
        <name>FAD</name>
        <dbReference type="ChEBI" id="CHEBI:57692"/>
    </cofactor>
</comment>
<evidence type="ECO:0000256" key="6">
    <source>
        <dbReference type="ARBA" id="ARBA00039101"/>
    </source>
</evidence>
<keyword evidence="5" id="KW-0560">Oxidoreductase</keyword>
<proteinExistence type="inferred from homology"/>
<dbReference type="GO" id="GO:0019478">
    <property type="term" value="P:D-amino acid catabolic process"/>
    <property type="evidence" value="ECO:0007669"/>
    <property type="project" value="TreeGrafter"/>
</dbReference>
<evidence type="ECO:0000256" key="8">
    <source>
        <dbReference type="ARBA" id="ARBA00049547"/>
    </source>
</evidence>
<dbReference type="Proteomes" id="UP000465361">
    <property type="component" value="Unassembled WGS sequence"/>
</dbReference>
<evidence type="ECO:0000256" key="2">
    <source>
        <dbReference type="ARBA" id="ARBA00006730"/>
    </source>
</evidence>
<dbReference type="PANTHER" id="PTHR11530:SF11">
    <property type="entry name" value="D-ASPARTATE OXIDASE"/>
    <property type="match status" value="1"/>
</dbReference>